<keyword evidence="4" id="KW-1208">Phospholipid metabolism</keyword>
<comment type="similarity">
    <text evidence="1 4">Belongs to the 1-acyl-sn-glycerol-3-phosphate acyltransferase family.</text>
</comment>
<dbReference type="InterPro" id="IPR002123">
    <property type="entry name" value="Plipid/glycerol_acylTrfase"/>
</dbReference>
<evidence type="ECO:0000256" key="2">
    <source>
        <dbReference type="ARBA" id="ARBA00022679"/>
    </source>
</evidence>
<evidence type="ECO:0000256" key="1">
    <source>
        <dbReference type="ARBA" id="ARBA00008655"/>
    </source>
</evidence>
<proteinExistence type="inferred from homology"/>
<keyword evidence="2 4" id="KW-0808">Transferase</keyword>
<dbReference type="NCBIfam" id="TIGR00530">
    <property type="entry name" value="AGP_acyltrn"/>
    <property type="match status" value="1"/>
</dbReference>
<evidence type="ECO:0000313" key="6">
    <source>
        <dbReference type="EMBL" id="KZZ88105.1"/>
    </source>
</evidence>
<accession>A0A167VWJ3</accession>
<dbReference type="GO" id="GO:0006654">
    <property type="term" value="P:phosphatidic acid biosynthetic process"/>
    <property type="evidence" value="ECO:0007669"/>
    <property type="project" value="TreeGrafter"/>
</dbReference>
<dbReference type="Pfam" id="PF01553">
    <property type="entry name" value="Acyltransferase"/>
    <property type="match status" value="1"/>
</dbReference>
<dbReference type="SMART" id="SM00563">
    <property type="entry name" value="PlsC"/>
    <property type="match status" value="1"/>
</dbReference>
<dbReference type="GO" id="GO:0005811">
    <property type="term" value="C:lipid droplet"/>
    <property type="evidence" value="ECO:0007669"/>
    <property type="project" value="EnsemblFungi"/>
</dbReference>
<dbReference type="EMBL" id="AZGZ01000028">
    <property type="protein sequence ID" value="KZZ88105.1"/>
    <property type="molecule type" value="Genomic_DNA"/>
</dbReference>
<comment type="domain">
    <text evidence="4">The HXXXXD motif is essential for acyltransferase activity and may constitute the binding site for the phosphate moiety of the glycerol-3-phosphate.</text>
</comment>
<dbReference type="GO" id="GO:0016020">
    <property type="term" value="C:membrane"/>
    <property type="evidence" value="ECO:0007669"/>
    <property type="project" value="InterPro"/>
</dbReference>
<dbReference type="EC" id="2.3.1.51" evidence="4"/>
<dbReference type="VEuPathDB" id="FungiDB:AAP_05165"/>
<organism evidence="6 7">
    <name type="scientific">Ascosphaera apis ARSEF 7405</name>
    <dbReference type="NCBI Taxonomy" id="392613"/>
    <lineage>
        <taxon>Eukaryota</taxon>
        <taxon>Fungi</taxon>
        <taxon>Dikarya</taxon>
        <taxon>Ascomycota</taxon>
        <taxon>Pezizomycotina</taxon>
        <taxon>Eurotiomycetes</taxon>
        <taxon>Eurotiomycetidae</taxon>
        <taxon>Onygenales</taxon>
        <taxon>Ascosphaeraceae</taxon>
        <taxon>Ascosphaera</taxon>
    </lineage>
</organism>
<dbReference type="OrthoDB" id="4203865at2759"/>
<gene>
    <name evidence="6" type="ORF">AAP_05165</name>
</gene>
<dbReference type="SUPFAM" id="SSF69593">
    <property type="entry name" value="Glycerol-3-phosphate (1)-acyltransferase"/>
    <property type="match status" value="1"/>
</dbReference>
<comment type="catalytic activity">
    <reaction evidence="4">
        <text>a 1-acyl-sn-glycero-3-phosphate + an acyl-CoA = a 1,2-diacyl-sn-glycero-3-phosphate + CoA</text>
        <dbReference type="Rhea" id="RHEA:19709"/>
        <dbReference type="ChEBI" id="CHEBI:57287"/>
        <dbReference type="ChEBI" id="CHEBI:57970"/>
        <dbReference type="ChEBI" id="CHEBI:58342"/>
        <dbReference type="ChEBI" id="CHEBI:58608"/>
        <dbReference type="EC" id="2.3.1.51"/>
    </reaction>
</comment>
<dbReference type="GO" id="GO:0005783">
    <property type="term" value="C:endoplasmic reticulum"/>
    <property type="evidence" value="ECO:0007669"/>
    <property type="project" value="TreeGrafter"/>
</dbReference>
<dbReference type="GO" id="GO:0003841">
    <property type="term" value="F:1-acylglycerol-3-phosphate O-acyltransferase activity"/>
    <property type="evidence" value="ECO:0007669"/>
    <property type="project" value="UniProtKB-UniRule"/>
</dbReference>
<reference evidence="6 7" key="1">
    <citation type="journal article" date="2016" name="Genome Biol. Evol.">
        <title>Divergent and convergent evolution of fungal pathogenicity.</title>
        <authorList>
            <person name="Shang Y."/>
            <person name="Xiao G."/>
            <person name="Zheng P."/>
            <person name="Cen K."/>
            <person name="Zhan S."/>
            <person name="Wang C."/>
        </authorList>
    </citation>
    <scope>NUCLEOTIDE SEQUENCE [LARGE SCALE GENOMIC DNA]</scope>
    <source>
        <strain evidence="6 7">ARSEF 7405</strain>
    </source>
</reference>
<keyword evidence="3 4" id="KW-0012">Acyltransferase</keyword>
<dbReference type="AlphaFoldDB" id="A0A167VWJ3"/>
<name>A0A167VWJ3_9EURO</name>
<dbReference type="Proteomes" id="UP000242877">
    <property type="component" value="Unassembled WGS sequence"/>
</dbReference>
<comment type="caution">
    <text evidence="6">The sequence shown here is derived from an EMBL/GenBank/DDBJ whole genome shotgun (WGS) entry which is preliminary data.</text>
</comment>
<keyword evidence="4" id="KW-0444">Lipid biosynthesis</keyword>
<evidence type="ECO:0000256" key="4">
    <source>
        <dbReference type="RuleBase" id="RU361267"/>
    </source>
</evidence>
<sequence length="226" mass="24986">MWLTTGVWFDIVEGAEHLNTRPAVFIGNHQTELDILLLGAIFPQYCSVTAKKSLKYIPFLGWFMALSGTVFLDRANRTSALQTMSGAVKEIKHGKQSVYLFPEGTRSYSSEPVMLPFKKGAFHLAQQAGVPIVPLVAENYSHVLSLKNRVFNAGNIRVKVLPPVSTENLTPDEINGVVQSTRDSMLKVLEDMYKTRDEYAKTGQHTKVETPVVTPNVTATASGVEM</sequence>
<feature type="domain" description="Phospholipid/glycerol acyltransferase" evidence="5">
    <location>
        <begin position="23"/>
        <end position="140"/>
    </location>
</feature>
<protein>
    <recommendedName>
        <fullName evidence="4">1-acyl-sn-glycerol-3-phosphate acyltransferase</fullName>
        <ecNumber evidence="4">2.3.1.51</ecNumber>
    </recommendedName>
</protein>
<dbReference type="PANTHER" id="PTHR10434:SF11">
    <property type="entry name" value="1-ACYL-SN-GLYCEROL-3-PHOSPHATE ACYLTRANSFERASE"/>
    <property type="match status" value="1"/>
</dbReference>
<dbReference type="PANTHER" id="PTHR10434">
    <property type="entry name" value="1-ACYL-SN-GLYCEROL-3-PHOSPHATE ACYLTRANSFERASE"/>
    <property type="match status" value="1"/>
</dbReference>
<keyword evidence="7" id="KW-1185">Reference proteome</keyword>
<evidence type="ECO:0000259" key="5">
    <source>
        <dbReference type="SMART" id="SM00563"/>
    </source>
</evidence>
<keyword evidence="4" id="KW-0594">Phospholipid biosynthesis</keyword>
<keyword evidence="4" id="KW-0443">Lipid metabolism</keyword>
<evidence type="ECO:0000313" key="7">
    <source>
        <dbReference type="Proteomes" id="UP000242877"/>
    </source>
</evidence>
<dbReference type="CDD" id="cd07989">
    <property type="entry name" value="LPLAT_AGPAT-like"/>
    <property type="match status" value="1"/>
</dbReference>
<evidence type="ECO:0000256" key="3">
    <source>
        <dbReference type="ARBA" id="ARBA00023315"/>
    </source>
</evidence>
<dbReference type="InterPro" id="IPR004552">
    <property type="entry name" value="AGP_acyltrans"/>
</dbReference>